<gene>
    <name evidence="2" type="ORF">IAC76_05665</name>
</gene>
<reference evidence="2" key="1">
    <citation type="submission" date="2020-10" db="EMBL/GenBank/DDBJ databases">
        <authorList>
            <person name="Gilroy R."/>
        </authorList>
    </citation>
    <scope>NUCLEOTIDE SEQUENCE</scope>
    <source>
        <strain evidence="2">10192</strain>
    </source>
</reference>
<sequence>MSGYTDWTIKETIQRIDNGKMYLPALQRKFVWKADQIIKLFDSILRGYPIGTFLFWNLADAENIHEYSFYKFLTHYDEDSNKHNELAPFPQLENKEGYYGVLDGQQRLSSIYLALQGTYKFRKYRERIARERKLCINLTKEANKFD</sequence>
<evidence type="ECO:0000313" key="2">
    <source>
        <dbReference type="EMBL" id="MBO8430856.1"/>
    </source>
</evidence>
<evidence type="ECO:0000259" key="1">
    <source>
        <dbReference type="Pfam" id="PF03235"/>
    </source>
</evidence>
<dbReference type="AlphaFoldDB" id="A0A9D9DP00"/>
<evidence type="ECO:0000313" key="3">
    <source>
        <dbReference type="Proteomes" id="UP000823632"/>
    </source>
</evidence>
<proteinExistence type="predicted"/>
<feature type="domain" description="GmrSD restriction endonucleases N-terminal" evidence="1">
    <location>
        <begin position="9"/>
        <end position="130"/>
    </location>
</feature>
<dbReference type="Proteomes" id="UP000823632">
    <property type="component" value="Unassembled WGS sequence"/>
</dbReference>
<dbReference type="PANTHER" id="PTHR37292:SF2">
    <property type="entry name" value="DUF262 DOMAIN-CONTAINING PROTEIN"/>
    <property type="match status" value="1"/>
</dbReference>
<reference evidence="2" key="2">
    <citation type="journal article" date="2021" name="PeerJ">
        <title>Extensive microbial diversity within the chicken gut microbiome revealed by metagenomics and culture.</title>
        <authorList>
            <person name="Gilroy R."/>
            <person name="Ravi A."/>
            <person name="Getino M."/>
            <person name="Pursley I."/>
            <person name="Horton D.L."/>
            <person name="Alikhan N.F."/>
            <person name="Baker D."/>
            <person name="Gharbi K."/>
            <person name="Hall N."/>
            <person name="Watson M."/>
            <person name="Adriaenssens E.M."/>
            <person name="Foster-Nyarko E."/>
            <person name="Jarju S."/>
            <person name="Secka A."/>
            <person name="Antonio M."/>
            <person name="Oren A."/>
            <person name="Chaudhuri R.R."/>
            <person name="La Ragione R."/>
            <person name="Hildebrand F."/>
            <person name="Pallen M.J."/>
        </authorList>
    </citation>
    <scope>NUCLEOTIDE SEQUENCE</scope>
    <source>
        <strain evidence="2">10192</strain>
    </source>
</reference>
<dbReference type="EMBL" id="JADIND010000116">
    <property type="protein sequence ID" value="MBO8430856.1"/>
    <property type="molecule type" value="Genomic_DNA"/>
</dbReference>
<protein>
    <submittedName>
        <fullName evidence="2">DUF262 domain-containing protein</fullName>
    </submittedName>
</protein>
<name>A0A9D9DP00_9BACT</name>
<comment type="caution">
    <text evidence="2">The sequence shown here is derived from an EMBL/GenBank/DDBJ whole genome shotgun (WGS) entry which is preliminary data.</text>
</comment>
<feature type="non-terminal residue" evidence="2">
    <location>
        <position position="146"/>
    </location>
</feature>
<organism evidence="2 3">
    <name type="scientific">Candidatus Scatousia excrementipullorum</name>
    <dbReference type="NCBI Taxonomy" id="2840936"/>
    <lineage>
        <taxon>Bacteria</taxon>
        <taxon>Candidatus Scatousia</taxon>
    </lineage>
</organism>
<dbReference type="Pfam" id="PF03235">
    <property type="entry name" value="GmrSD_N"/>
    <property type="match status" value="1"/>
</dbReference>
<dbReference type="InterPro" id="IPR004919">
    <property type="entry name" value="GmrSD_N"/>
</dbReference>
<accession>A0A9D9DP00</accession>
<dbReference type="PANTHER" id="PTHR37292">
    <property type="entry name" value="VNG6097C"/>
    <property type="match status" value="1"/>
</dbReference>